<dbReference type="EMBL" id="VOSL01000147">
    <property type="protein sequence ID" value="TXD31624.1"/>
    <property type="molecule type" value="Genomic_DNA"/>
</dbReference>
<dbReference type="Pfam" id="PF01515">
    <property type="entry name" value="PTA_PTB"/>
    <property type="match status" value="1"/>
</dbReference>
<evidence type="ECO:0000256" key="5">
    <source>
        <dbReference type="ARBA" id="ARBA00022723"/>
    </source>
</evidence>
<comment type="similarity">
    <text evidence="3">In the N-terminal section; belongs to the malic enzymes family.</text>
</comment>
<dbReference type="InterPro" id="IPR012301">
    <property type="entry name" value="Malic_N_dom"/>
</dbReference>
<dbReference type="GO" id="GO:0016746">
    <property type="term" value="F:acyltransferase activity"/>
    <property type="evidence" value="ECO:0007669"/>
    <property type="project" value="InterPro"/>
</dbReference>
<dbReference type="SUPFAM" id="SSF53223">
    <property type="entry name" value="Aminoacid dehydrogenase-like, N-terminal domain"/>
    <property type="match status" value="1"/>
</dbReference>
<dbReference type="InterPro" id="IPR042113">
    <property type="entry name" value="P_AcTrfase_dom1"/>
</dbReference>
<evidence type="ECO:0000256" key="8">
    <source>
        <dbReference type="PIRSR" id="PIRSR036684-1"/>
    </source>
</evidence>
<comment type="caution">
    <text evidence="13">The sequence shown here is derived from an EMBL/GenBank/DDBJ whole genome shotgun (WGS) entry which is preliminary data.</text>
</comment>
<feature type="domain" description="Malic enzyme NAD-binding" evidence="11">
    <location>
        <begin position="170"/>
        <end position="407"/>
    </location>
</feature>
<dbReference type="PANTHER" id="PTHR43237:SF4">
    <property type="entry name" value="NADP-DEPENDENT MALIC ENZYME"/>
    <property type="match status" value="1"/>
</dbReference>
<dbReference type="Gene3D" id="3.40.50.10750">
    <property type="entry name" value="Isocitrate/Isopropylmalate dehydrogenase-like"/>
    <property type="match status" value="1"/>
</dbReference>
<dbReference type="SUPFAM" id="SSF53659">
    <property type="entry name" value="Isocitrate/Isopropylmalate dehydrogenase-like"/>
    <property type="match status" value="1"/>
</dbReference>
<dbReference type="GO" id="GO:0016616">
    <property type="term" value="F:oxidoreductase activity, acting on the CH-OH group of donors, NAD or NADP as acceptor"/>
    <property type="evidence" value="ECO:0007669"/>
    <property type="project" value="InterPro"/>
</dbReference>
<dbReference type="Gene3D" id="3.40.50.10380">
    <property type="entry name" value="Malic enzyme, N-terminal domain"/>
    <property type="match status" value="1"/>
</dbReference>
<feature type="binding site" evidence="10">
    <location>
        <position position="169"/>
    </location>
    <ligand>
        <name>a divalent metal cation</name>
        <dbReference type="ChEBI" id="CHEBI:60240"/>
    </ligand>
</feature>
<dbReference type="FunFam" id="3.40.50.10380:FF:000003">
    <property type="entry name" value="NADP-dependent malic enzyme"/>
    <property type="match status" value="1"/>
</dbReference>
<dbReference type="GO" id="GO:0051287">
    <property type="term" value="F:NAD binding"/>
    <property type="evidence" value="ECO:0007669"/>
    <property type="project" value="InterPro"/>
</dbReference>
<dbReference type="Pfam" id="PF00390">
    <property type="entry name" value="malic"/>
    <property type="match status" value="1"/>
</dbReference>
<feature type="binding site" evidence="10">
    <location>
        <position position="294"/>
    </location>
    <ligand>
        <name>a divalent metal cation</name>
        <dbReference type="ChEBI" id="CHEBI:60240"/>
    </ligand>
</feature>
<dbReference type="RefSeq" id="WP_146977497.1">
    <property type="nucleotide sequence ID" value="NZ_VOSL01000147.1"/>
</dbReference>
<keyword evidence="10" id="KW-0521">NADP</keyword>
<comment type="cofactor">
    <cofactor evidence="2">
        <name>Mg(2+)</name>
        <dbReference type="ChEBI" id="CHEBI:18420"/>
    </cofactor>
</comment>
<keyword evidence="7" id="KW-0511">Multifunctional enzyme</keyword>
<evidence type="ECO:0000256" key="2">
    <source>
        <dbReference type="ARBA" id="ARBA00001946"/>
    </source>
</evidence>
<evidence type="ECO:0000256" key="3">
    <source>
        <dbReference type="ARBA" id="ARBA00007686"/>
    </source>
</evidence>
<comment type="similarity">
    <text evidence="4">In the C-terminal section; belongs to the phosphate acetyltransferase and butyryltransferase family.</text>
</comment>
<dbReference type="InterPro" id="IPR012188">
    <property type="entry name" value="ME_PTA"/>
</dbReference>
<dbReference type="InterPro" id="IPR046346">
    <property type="entry name" value="Aminoacid_DH-like_N_sf"/>
</dbReference>
<accession>A0A5C6X526</accession>
<dbReference type="InterPro" id="IPR002505">
    <property type="entry name" value="PTA_PTB"/>
</dbReference>
<dbReference type="InterPro" id="IPR042112">
    <property type="entry name" value="P_AcTrfase_dom2"/>
</dbReference>
<gene>
    <name evidence="13" type="ORF">FRC96_20905</name>
</gene>
<feature type="domain" description="Malic enzyme N-terminal" evidence="12">
    <location>
        <begin position="25"/>
        <end position="158"/>
    </location>
</feature>
<dbReference type="GO" id="GO:0004470">
    <property type="term" value="F:malic enzyme activity"/>
    <property type="evidence" value="ECO:0007669"/>
    <property type="project" value="InterPro"/>
</dbReference>
<dbReference type="SMART" id="SM01274">
    <property type="entry name" value="malic"/>
    <property type="match status" value="1"/>
</dbReference>
<dbReference type="OrthoDB" id="9805787at2"/>
<dbReference type="FunFam" id="3.40.50.720:FF:000095">
    <property type="entry name" value="NADP-dependent malic enzyme"/>
    <property type="match status" value="1"/>
</dbReference>
<evidence type="ECO:0000259" key="12">
    <source>
        <dbReference type="SMART" id="SM01274"/>
    </source>
</evidence>
<evidence type="ECO:0000256" key="1">
    <source>
        <dbReference type="ARBA" id="ARBA00001936"/>
    </source>
</evidence>
<dbReference type="GO" id="GO:0046872">
    <property type="term" value="F:metal ion binding"/>
    <property type="evidence" value="ECO:0007669"/>
    <property type="project" value="UniProtKB-KW"/>
</dbReference>
<feature type="binding site" evidence="9">
    <location>
        <position position="144"/>
    </location>
    <ligand>
        <name>a divalent metal cation</name>
        <dbReference type="ChEBI" id="CHEBI:60240"/>
    </ligand>
</feature>
<dbReference type="InterPro" id="IPR045213">
    <property type="entry name" value="Malic_NAD-bd_bact_type"/>
</dbReference>
<evidence type="ECO:0000313" key="14">
    <source>
        <dbReference type="Proteomes" id="UP000321046"/>
    </source>
</evidence>
<dbReference type="SMART" id="SM00919">
    <property type="entry name" value="Malic_M"/>
    <property type="match status" value="1"/>
</dbReference>
<feature type="active site" description="Proton acceptor" evidence="8">
    <location>
        <position position="101"/>
    </location>
</feature>
<dbReference type="GO" id="GO:0006108">
    <property type="term" value="P:malate metabolic process"/>
    <property type="evidence" value="ECO:0007669"/>
    <property type="project" value="InterPro"/>
</dbReference>
<dbReference type="Gene3D" id="3.40.50.10950">
    <property type="match status" value="1"/>
</dbReference>
<dbReference type="PANTHER" id="PTHR43237">
    <property type="entry name" value="NADP-DEPENDENT MALIC ENZYME"/>
    <property type="match status" value="1"/>
</dbReference>
<dbReference type="PIRSF" id="PIRSF036684">
    <property type="entry name" value="ME_PTA"/>
    <property type="match status" value="1"/>
</dbReference>
<dbReference type="InterPro" id="IPR051674">
    <property type="entry name" value="Malate_Decarboxylase"/>
</dbReference>
<dbReference type="InterPro" id="IPR037062">
    <property type="entry name" value="Malic_N_dom_sf"/>
</dbReference>
<evidence type="ECO:0000256" key="6">
    <source>
        <dbReference type="ARBA" id="ARBA00023002"/>
    </source>
</evidence>
<sequence length="764" mass="83813">MTVNSKHDGPIRRKDALDYHEFPRPGKVEVLPTKPLSTQRDLALAYSPGVAEPCREIAADPQAAFRYTNRKNLVGIITNGTATLGLGDIGALASKPVMEGKAVLFKVLAGIDAFDIELDERDPDAFARCVKALEPTFGGINLEDIAAPHCFAIEERLRDELDIPVFHDDQHGTAIITGAALINALALQKKEIEEVRVVFAGAGAGAVACARLYESLGVKRDHITMVDIHGVIFEGREVDMDPYKGYFARTTEQRTLAEVMVDADVFVGLAAGGIVSREMVASMAERPIIFALANPDPEIAYPEVMAVRDDAIMATGRSDYPNQVNNVLGFPFIFRGALDVGARRITESMKLAAVHALAALAREEVPEVVSEAYDESHIRFGPEYIIPKPFDPRVLLRLSPAIAEAAMAEGVARQSVDLPAYVEELERLQGVSKGLMRRLINVAKRDPKRIVFPEGTEDKIIKAAQILVDEGIACPILLGPVEVIRARARELDIDLTGIELLDNERDPRFEELAHVYYRMRQRKGVTIADARNHLRSPEPYAMLLVHEGLADGVVSGVTRPYRESLKPALQIIGVDERQSRVAGMHVVVTRRGVKLFADTTVNIEPDAETLADVAIATADSARLFDLEPRVAMLSYTNFGASRHPDARRVAEATRIIKARRPDLNVDGEMQLEFATEADLRADKFAFSTLEGEANVLIFPDLNASNIGYKLLNQLGGAEVIGPILLGMRRPVNVLQFACSVPSIVHLSVVTVLHAQQLERERAQR</sequence>
<comment type="cofactor">
    <cofactor evidence="1">
        <name>Mn(2+)</name>
        <dbReference type="ChEBI" id="CHEBI:29035"/>
    </cofactor>
</comment>
<dbReference type="AlphaFoldDB" id="A0A5C6X526"/>
<evidence type="ECO:0000256" key="7">
    <source>
        <dbReference type="ARBA" id="ARBA00023268"/>
    </source>
</evidence>
<reference evidence="13 14" key="1">
    <citation type="submission" date="2019-08" db="EMBL/GenBank/DDBJ databases">
        <title>Bradymonadales sp. TMQ2.</title>
        <authorList>
            <person name="Liang Q."/>
        </authorList>
    </citation>
    <scope>NUCLEOTIDE SEQUENCE [LARGE SCALE GENOMIC DNA]</scope>
    <source>
        <strain evidence="13 14">TMQ2</strain>
    </source>
</reference>
<name>A0A5C6X526_9DELT</name>
<dbReference type="Proteomes" id="UP000321046">
    <property type="component" value="Unassembled WGS sequence"/>
</dbReference>
<evidence type="ECO:0000256" key="9">
    <source>
        <dbReference type="PIRSR" id="PIRSR036684-2"/>
    </source>
</evidence>
<keyword evidence="6" id="KW-0560">Oxidoreductase</keyword>
<dbReference type="Pfam" id="PF03949">
    <property type="entry name" value="Malic_M"/>
    <property type="match status" value="1"/>
</dbReference>
<dbReference type="InterPro" id="IPR036291">
    <property type="entry name" value="NAD(P)-bd_dom_sf"/>
</dbReference>
<proteinExistence type="inferred from homology"/>
<organism evidence="13 14">
    <name type="scientific">Lujinxingia vulgaris</name>
    <dbReference type="NCBI Taxonomy" id="2600176"/>
    <lineage>
        <taxon>Bacteria</taxon>
        <taxon>Deltaproteobacteria</taxon>
        <taxon>Bradymonadales</taxon>
        <taxon>Lujinxingiaceae</taxon>
        <taxon>Lujinxingia</taxon>
    </lineage>
</organism>
<evidence type="ECO:0000259" key="11">
    <source>
        <dbReference type="SMART" id="SM00919"/>
    </source>
</evidence>
<evidence type="ECO:0000256" key="4">
    <source>
        <dbReference type="ARBA" id="ARBA00008756"/>
    </source>
</evidence>
<feature type="binding site" evidence="9">
    <location>
        <position position="143"/>
    </location>
    <ligand>
        <name>a divalent metal cation</name>
        <dbReference type="ChEBI" id="CHEBI:60240"/>
    </ligand>
</feature>
<protein>
    <submittedName>
        <fullName evidence="13">NADP-dependent malic enzyme</fullName>
    </submittedName>
</protein>
<dbReference type="Gene3D" id="3.40.50.720">
    <property type="entry name" value="NAD(P)-binding Rossmann-like Domain"/>
    <property type="match status" value="1"/>
</dbReference>
<keyword evidence="5 9" id="KW-0479">Metal-binding</keyword>
<dbReference type="CDD" id="cd05311">
    <property type="entry name" value="NAD_bind_2_malic_enz"/>
    <property type="match status" value="1"/>
</dbReference>
<dbReference type="SUPFAM" id="SSF51735">
    <property type="entry name" value="NAD(P)-binding Rossmann-fold domains"/>
    <property type="match status" value="1"/>
</dbReference>
<evidence type="ECO:0000256" key="10">
    <source>
        <dbReference type="PIRSR" id="PIRSR036684-3"/>
    </source>
</evidence>
<evidence type="ECO:0000313" key="13">
    <source>
        <dbReference type="EMBL" id="TXD31624.1"/>
    </source>
</evidence>
<dbReference type="InterPro" id="IPR012302">
    <property type="entry name" value="Malic_NAD-bd"/>
</dbReference>